<protein>
    <submittedName>
        <fullName evidence="1">Uncharacterized protein</fullName>
    </submittedName>
</protein>
<dbReference type="AlphaFoldDB" id="A0A7N0V9H6"/>
<organism evidence="1 2">
    <name type="scientific">Kalanchoe fedtschenkoi</name>
    <name type="common">Lavender scallops</name>
    <name type="synonym">South American air plant</name>
    <dbReference type="NCBI Taxonomy" id="63787"/>
    <lineage>
        <taxon>Eukaryota</taxon>
        <taxon>Viridiplantae</taxon>
        <taxon>Streptophyta</taxon>
        <taxon>Embryophyta</taxon>
        <taxon>Tracheophyta</taxon>
        <taxon>Spermatophyta</taxon>
        <taxon>Magnoliopsida</taxon>
        <taxon>eudicotyledons</taxon>
        <taxon>Gunneridae</taxon>
        <taxon>Pentapetalae</taxon>
        <taxon>Saxifragales</taxon>
        <taxon>Crassulaceae</taxon>
        <taxon>Kalanchoe</taxon>
    </lineage>
</organism>
<sequence>MEHIMNFSTKRQLQSIGHITDALEHLEGSVILRPKLGATPYVQGSCWWNCRQTLIKQKFEGCC</sequence>
<accession>A0A7N0V9H6</accession>
<evidence type="ECO:0000313" key="1">
    <source>
        <dbReference type="EnsemblPlants" id="Kaladp0260s0003.1.v1.1.CDS.1"/>
    </source>
</evidence>
<proteinExistence type="predicted"/>
<evidence type="ECO:0000313" key="2">
    <source>
        <dbReference type="Proteomes" id="UP000594263"/>
    </source>
</evidence>
<dbReference type="Gramene" id="Kaladp0260s0003.1.v1.1">
    <property type="protein sequence ID" value="Kaladp0260s0003.1.v1.1.CDS.1"/>
    <property type="gene ID" value="Kaladp0260s0003.v1.1"/>
</dbReference>
<reference evidence="1" key="1">
    <citation type="submission" date="2021-01" db="UniProtKB">
        <authorList>
            <consortium name="EnsemblPlants"/>
        </authorList>
    </citation>
    <scope>IDENTIFICATION</scope>
</reference>
<dbReference type="EnsemblPlants" id="Kaladp0260s0003.1.v1.1">
    <property type="protein sequence ID" value="Kaladp0260s0003.1.v1.1.CDS.1"/>
    <property type="gene ID" value="Kaladp0260s0003.v1.1"/>
</dbReference>
<name>A0A7N0V9H6_KALFE</name>
<keyword evidence="2" id="KW-1185">Reference proteome</keyword>
<dbReference type="Proteomes" id="UP000594263">
    <property type="component" value="Unplaced"/>
</dbReference>